<dbReference type="SUPFAM" id="SSF55874">
    <property type="entry name" value="ATPase domain of HSP90 chaperone/DNA topoisomerase II/histidine kinase"/>
    <property type="match status" value="1"/>
</dbReference>
<organism evidence="7 8">
    <name type="scientific">Phormidium yuhuli AB48</name>
    <dbReference type="NCBI Taxonomy" id="2940671"/>
    <lineage>
        <taxon>Bacteria</taxon>
        <taxon>Bacillati</taxon>
        <taxon>Cyanobacteriota</taxon>
        <taxon>Cyanophyceae</taxon>
        <taxon>Oscillatoriophycideae</taxon>
        <taxon>Oscillatoriales</taxon>
        <taxon>Oscillatoriaceae</taxon>
        <taxon>Phormidium</taxon>
        <taxon>Phormidium yuhuli</taxon>
    </lineage>
</organism>
<dbReference type="SUPFAM" id="SSF47384">
    <property type="entry name" value="Homodimeric domain of signal transducing histidine kinase"/>
    <property type="match status" value="1"/>
</dbReference>
<dbReference type="SMART" id="SM00388">
    <property type="entry name" value="HisKA"/>
    <property type="match status" value="1"/>
</dbReference>
<comment type="catalytic activity">
    <reaction evidence="1">
        <text>ATP + protein L-histidine = ADP + protein N-phospho-L-histidine.</text>
        <dbReference type="EC" id="2.7.13.3"/>
    </reaction>
</comment>
<dbReference type="InterPro" id="IPR036097">
    <property type="entry name" value="HisK_dim/P_sf"/>
</dbReference>
<keyword evidence="4 7" id="KW-0808">Transferase</keyword>
<dbReference type="CDD" id="cd00082">
    <property type="entry name" value="HisKA"/>
    <property type="match status" value="1"/>
</dbReference>
<evidence type="ECO:0000256" key="2">
    <source>
        <dbReference type="ARBA" id="ARBA00012438"/>
    </source>
</evidence>
<sequence length="481" mass="52974">MLLSCPLTLSQLLAQQDCLPAIAPTGGDGLDVDHQWRAAVTALNHLLRSPSRAQSAVAGLMICAPTPVLSDGGSGEDFKTWMIHSPGGDRLGQSQACLPGASSTVSKKATAARGLSLAADDPLTQEQFALILTAEWSLVMVRGWGEGGEPLFQYSFEPELVTAAWQLLRDRLQGDEPLAEIERQWQRYPPVEPHYKMVMRFGQMLFYSATTDRQSSGASSPHGKWASFRTNFCVDVPSKAVFETPFNPQPSEAPDVELLRAMAHEVRTPLTTIRTFTKLILKRPDIPQGVRPWLEQIDRECSEQIGRFELIFKAVELETGERSPSPMHLTATSLADVVDSCIPRWQKQASRRSLKLDVLLPQQMPQVVSDPNLLDRVLTGAIDHFTCRLPVGSHIQVKVMPAGHQLKLQLKANSDSKQTPNVHTAPSFKSIGQLLNVQPETGNISLNLSATKNLFQALGGKLIVRHRPQQGEILTIFLPLN</sequence>
<keyword evidence="3" id="KW-0597">Phosphoprotein</keyword>
<gene>
    <name evidence="7" type="ORF">NEA10_00360</name>
</gene>
<dbReference type="GO" id="GO:0016301">
    <property type="term" value="F:kinase activity"/>
    <property type="evidence" value="ECO:0007669"/>
    <property type="project" value="UniProtKB-KW"/>
</dbReference>
<dbReference type="RefSeq" id="WP_252663261.1">
    <property type="nucleotide sequence ID" value="NZ_CP098611.1"/>
</dbReference>
<proteinExistence type="predicted"/>
<dbReference type="InterPro" id="IPR003661">
    <property type="entry name" value="HisK_dim/P_dom"/>
</dbReference>
<evidence type="ECO:0000256" key="1">
    <source>
        <dbReference type="ARBA" id="ARBA00000085"/>
    </source>
</evidence>
<evidence type="ECO:0000256" key="3">
    <source>
        <dbReference type="ARBA" id="ARBA00022553"/>
    </source>
</evidence>
<keyword evidence="4 7" id="KW-0418">Kinase</keyword>
<keyword evidence="8" id="KW-1185">Reference proteome</keyword>
<evidence type="ECO:0000256" key="4">
    <source>
        <dbReference type="ARBA" id="ARBA00022777"/>
    </source>
</evidence>
<dbReference type="Gene3D" id="3.30.565.10">
    <property type="entry name" value="Histidine kinase-like ATPase, C-terminal domain"/>
    <property type="match status" value="1"/>
</dbReference>
<evidence type="ECO:0000313" key="7">
    <source>
        <dbReference type="EMBL" id="USR91231.1"/>
    </source>
</evidence>
<evidence type="ECO:0000256" key="5">
    <source>
        <dbReference type="ARBA" id="ARBA00023012"/>
    </source>
</evidence>
<evidence type="ECO:0000259" key="6">
    <source>
        <dbReference type="PROSITE" id="PS50109"/>
    </source>
</evidence>
<dbReference type="PANTHER" id="PTHR43547:SF2">
    <property type="entry name" value="HYBRID SIGNAL TRANSDUCTION HISTIDINE KINASE C"/>
    <property type="match status" value="1"/>
</dbReference>
<evidence type="ECO:0000313" key="8">
    <source>
        <dbReference type="Proteomes" id="UP001056708"/>
    </source>
</evidence>
<feature type="domain" description="Histidine kinase" evidence="6">
    <location>
        <begin position="261"/>
        <end position="481"/>
    </location>
</feature>
<dbReference type="EMBL" id="CP098611">
    <property type="protein sequence ID" value="USR91231.1"/>
    <property type="molecule type" value="Genomic_DNA"/>
</dbReference>
<keyword evidence="5" id="KW-0902">Two-component regulatory system</keyword>
<dbReference type="InterPro" id="IPR036890">
    <property type="entry name" value="HATPase_C_sf"/>
</dbReference>
<dbReference type="EC" id="2.7.13.3" evidence="2"/>
<accession>A0ABY5AQP6</accession>
<dbReference type="Gene3D" id="1.10.287.130">
    <property type="match status" value="1"/>
</dbReference>
<protein>
    <recommendedName>
        <fullName evidence="2">histidine kinase</fullName>
        <ecNumber evidence="2">2.7.13.3</ecNumber>
    </recommendedName>
</protein>
<reference evidence="7" key="1">
    <citation type="submission" date="2022-06" db="EMBL/GenBank/DDBJ databases">
        <title>Genome sequence of Phormidium yuhuli AB48 isolated from an industrial photobioreactor environment.</title>
        <authorList>
            <person name="Qiu Y."/>
            <person name="Noonan A.J.C."/>
            <person name="Dofher K."/>
            <person name="Koch M."/>
            <person name="Kieft B."/>
            <person name="Lin X."/>
            <person name="Ziels R.M."/>
            <person name="Hallam S.J."/>
        </authorList>
    </citation>
    <scope>NUCLEOTIDE SEQUENCE</scope>
    <source>
        <strain evidence="7">AB48</strain>
    </source>
</reference>
<dbReference type="Proteomes" id="UP001056708">
    <property type="component" value="Chromosome"/>
</dbReference>
<name>A0ABY5AQP6_9CYAN</name>
<dbReference type="Pfam" id="PF00512">
    <property type="entry name" value="HisKA"/>
    <property type="match status" value="1"/>
</dbReference>
<dbReference type="PROSITE" id="PS50109">
    <property type="entry name" value="HIS_KIN"/>
    <property type="match status" value="1"/>
</dbReference>
<dbReference type="InterPro" id="IPR005467">
    <property type="entry name" value="His_kinase_dom"/>
</dbReference>
<dbReference type="PANTHER" id="PTHR43547">
    <property type="entry name" value="TWO-COMPONENT HISTIDINE KINASE"/>
    <property type="match status" value="1"/>
</dbReference>